<dbReference type="CDD" id="cd04301">
    <property type="entry name" value="NAT_SF"/>
    <property type="match status" value="1"/>
</dbReference>
<dbReference type="InterPro" id="IPR016181">
    <property type="entry name" value="Acyl_CoA_acyltransferase"/>
</dbReference>
<dbReference type="PANTHER" id="PTHR43420">
    <property type="entry name" value="ACETYLTRANSFERASE"/>
    <property type="match status" value="1"/>
</dbReference>
<evidence type="ECO:0000256" key="2">
    <source>
        <dbReference type="ARBA" id="ARBA00023315"/>
    </source>
</evidence>
<accession>A0ABU2AB42</accession>
<proteinExistence type="predicted"/>
<dbReference type="Proteomes" id="UP001180825">
    <property type="component" value="Unassembled WGS sequence"/>
</dbReference>
<dbReference type="InterPro" id="IPR050680">
    <property type="entry name" value="YpeA/RimI_acetyltransf"/>
</dbReference>
<dbReference type="Pfam" id="PF08445">
    <property type="entry name" value="FR47"/>
    <property type="match status" value="1"/>
</dbReference>
<sequence length="224" mass="24237">MSDLDRPVWASLREQRHWGLGDERARRFKPDINRFASACDDSDASLAALTELVGPGDDAVYLAQVPAIVVPPGLEIAKAAQGVQMVATRSLEIDDGVQVLDDADAAEMLALATLTEPGPFLPRTHTMGRFIGVRIDGRLAAMAGERMRFAGHVEVSGVCTHPDFRGRGLARRLSAAVTADLQRRGLQPFLHAWATNTAAIALYESLGFELRAMVNIAVLKRQPA</sequence>
<gene>
    <name evidence="4" type="ORF">J2X21_002362</name>
</gene>
<dbReference type="Gene3D" id="3.40.630.30">
    <property type="match status" value="1"/>
</dbReference>
<evidence type="ECO:0000313" key="5">
    <source>
        <dbReference type="Proteomes" id="UP001180825"/>
    </source>
</evidence>
<evidence type="ECO:0000259" key="3">
    <source>
        <dbReference type="PROSITE" id="PS51186"/>
    </source>
</evidence>
<keyword evidence="1" id="KW-0808">Transferase</keyword>
<dbReference type="InterPro" id="IPR013653">
    <property type="entry name" value="GCN5-like_dom"/>
</dbReference>
<feature type="domain" description="N-acetyltransferase" evidence="3">
    <location>
        <begin position="86"/>
        <end position="224"/>
    </location>
</feature>
<dbReference type="InterPro" id="IPR000182">
    <property type="entry name" value="GNAT_dom"/>
</dbReference>
<dbReference type="RefSeq" id="WP_310328696.1">
    <property type="nucleotide sequence ID" value="NZ_JAVDXV010000004.1"/>
</dbReference>
<keyword evidence="5" id="KW-1185">Reference proteome</keyword>
<dbReference type="EMBL" id="JAVDXV010000004">
    <property type="protein sequence ID" value="MDR7333228.1"/>
    <property type="molecule type" value="Genomic_DNA"/>
</dbReference>
<keyword evidence="2" id="KW-0012">Acyltransferase</keyword>
<comment type="caution">
    <text evidence="4">The sequence shown here is derived from an EMBL/GenBank/DDBJ whole genome shotgun (WGS) entry which is preliminary data.</text>
</comment>
<protein>
    <submittedName>
        <fullName evidence="4">GNAT family acetyltransferase</fullName>
    </submittedName>
</protein>
<dbReference type="SUPFAM" id="SSF55729">
    <property type="entry name" value="Acyl-CoA N-acyltransferases (Nat)"/>
    <property type="match status" value="1"/>
</dbReference>
<organism evidence="4 5">
    <name type="scientific">Roseateles asaccharophilus</name>
    <dbReference type="NCBI Taxonomy" id="582607"/>
    <lineage>
        <taxon>Bacteria</taxon>
        <taxon>Pseudomonadati</taxon>
        <taxon>Pseudomonadota</taxon>
        <taxon>Betaproteobacteria</taxon>
        <taxon>Burkholderiales</taxon>
        <taxon>Sphaerotilaceae</taxon>
        <taxon>Roseateles</taxon>
    </lineage>
</organism>
<reference evidence="4 5" key="1">
    <citation type="submission" date="2023-07" db="EMBL/GenBank/DDBJ databases">
        <title>Sorghum-associated microbial communities from plants grown in Nebraska, USA.</title>
        <authorList>
            <person name="Schachtman D."/>
        </authorList>
    </citation>
    <scope>NUCLEOTIDE SEQUENCE [LARGE SCALE GENOMIC DNA]</scope>
    <source>
        <strain evidence="4 5">BE316</strain>
    </source>
</reference>
<evidence type="ECO:0000313" key="4">
    <source>
        <dbReference type="EMBL" id="MDR7333228.1"/>
    </source>
</evidence>
<dbReference type="PROSITE" id="PS51186">
    <property type="entry name" value="GNAT"/>
    <property type="match status" value="1"/>
</dbReference>
<name>A0ABU2AB42_9BURK</name>
<evidence type="ECO:0000256" key="1">
    <source>
        <dbReference type="ARBA" id="ARBA00022679"/>
    </source>
</evidence>